<evidence type="ECO:0000313" key="1">
    <source>
        <dbReference type="EMBL" id="JAH46451.1"/>
    </source>
</evidence>
<dbReference type="EMBL" id="GBXM01062126">
    <property type="protein sequence ID" value="JAH46451.1"/>
    <property type="molecule type" value="Transcribed_RNA"/>
</dbReference>
<proteinExistence type="predicted"/>
<sequence length="19" mass="2531">MRPIHHTTNRFKKNKRFRY</sequence>
<dbReference type="AlphaFoldDB" id="A0A0E9SYR3"/>
<accession>A0A0E9SYR3</accession>
<name>A0A0E9SYR3_ANGAN</name>
<protein>
    <submittedName>
        <fullName evidence="1">Uncharacterized protein</fullName>
    </submittedName>
</protein>
<reference evidence="1" key="1">
    <citation type="submission" date="2014-11" db="EMBL/GenBank/DDBJ databases">
        <authorList>
            <person name="Amaro Gonzalez C."/>
        </authorList>
    </citation>
    <scope>NUCLEOTIDE SEQUENCE</scope>
</reference>
<organism evidence="1">
    <name type="scientific">Anguilla anguilla</name>
    <name type="common">European freshwater eel</name>
    <name type="synonym">Muraena anguilla</name>
    <dbReference type="NCBI Taxonomy" id="7936"/>
    <lineage>
        <taxon>Eukaryota</taxon>
        <taxon>Metazoa</taxon>
        <taxon>Chordata</taxon>
        <taxon>Craniata</taxon>
        <taxon>Vertebrata</taxon>
        <taxon>Euteleostomi</taxon>
        <taxon>Actinopterygii</taxon>
        <taxon>Neopterygii</taxon>
        <taxon>Teleostei</taxon>
        <taxon>Anguilliformes</taxon>
        <taxon>Anguillidae</taxon>
        <taxon>Anguilla</taxon>
    </lineage>
</organism>
<reference evidence="1" key="2">
    <citation type="journal article" date="2015" name="Fish Shellfish Immunol.">
        <title>Early steps in the European eel (Anguilla anguilla)-Vibrio vulnificus interaction in the gills: Role of the RtxA13 toxin.</title>
        <authorList>
            <person name="Callol A."/>
            <person name="Pajuelo D."/>
            <person name="Ebbesson L."/>
            <person name="Teles M."/>
            <person name="MacKenzie S."/>
            <person name="Amaro C."/>
        </authorList>
    </citation>
    <scope>NUCLEOTIDE SEQUENCE</scope>
</reference>